<evidence type="ECO:0000256" key="8">
    <source>
        <dbReference type="ARBA" id="ARBA00022525"/>
    </source>
</evidence>
<evidence type="ECO:0000256" key="18">
    <source>
        <dbReference type="SAM" id="MobiDB-lite"/>
    </source>
</evidence>
<comment type="subcellular location">
    <subcellularLocation>
        <location evidence="3">Cytoplasm</location>
    </subcellularLocation>
    <subcellularLocation>
        <location evidence="2">Membrane</location>
    </subcellularLocation>
    <subcellularLocation>
        <location evidence="1">Nucleus</location>
    </subcellularLocation>
    <subcellularLocation>
        <location evidence="4">Secreted</location>
    </subcellularLocation>
    <subcellularLocation>
        <location evidence="16">Synapse</location>
    </subcellularLocation>
</comment>
<reference evidence="19" key="1">
    <citation type="submission" date="2019-10" db="EMBL/GenBank/DDBJ databases">
        <authorList>
            <person name="Soares A.E.R."/>
            <person name="Aleixo A."/>
            <person name="Schneider P."/>
            <person name="Miyaki C.Y."/>
            <person name="Schneider M.P."/>
            <person name="Mello C."/>
            <person name="Vasconcelos A.T.R."/>
        </authorList>
    </citation>
    <scope>NUCLEOTIDE SEQUENCE</scope>
    <source>
        <tissue evidence="19">Muscle</tissue>
    </source>
</reference>
<accession>A0ABQ9D9N5</accession>
<gene>
    <name evidence="19" type="ORF">WISP_66068</name>
</gene>
<evidence type="ECO:0000256" key="1">
    <source>
        <dbReference type="ARBA" id="ARBA00004123"/>
    </source>
</evidence>
<evidence type="ECO:0000256" key="6">
    <source>
        <dbReference type="ARBA" id="ARBA00017952"/>
    </source>
</evidence>
<keyword evidence="10" id="KW-0677">Repeat</keyword>
<dbReference type="PRINTS" id="PR01211">
    <property type="entry name" value="SYNUCLEIN"/>
</dbReference>
<dbReference type="Proteomes" id="UP001145742">
    <property type="component" value="Unassembled WGS sequence"/>
</dbReference>
<evidence type="ECO:0000256" key="3">
    <source>
        <dbReference type="ARBA" id="ARBA00004496"/>
    </source>
</evidence>
<dbReference type="Pfam" id="PF01387">
    <property type="entry name" value="Synuclein"/>
    <property type="match status" value="2"/>
</dbReference>
<keyword evidence="13" id="KW-0770">Synapse</keyword>
<evidence type="ECO:0000256" key="16">
    <source>
        <dbReference type="ARBA" id="ARBA00034103"/>
    </source>
</evidence>
<keyword evidence="14" id="KW-0472">Membrane</keyword>
<evidence type="ECO:0000256" key="15">
    <source>
        <dbReference type="ARBA" id="ARBA00023242"/>
    </source>
</evidence>
<evidence type="ECO:0000256" key="4">
    <source>
        <dbReference type="ARBA" id="ARBA00004613"/>
    </source>
</evidence>
<dbReference type="PRINTS" id="PR01212">
    <property type="entry name" value="ASYNUCLEIN"/>
</dbReference>
<proteinExistence type="inferred from homology"/>
<evidence type="ECO:0000313" key="20">
    <source>
        <dbReference type="Proteomes" id="UP001145742"/>
    </source>
</evidence>
<keyword evidence="15" id="KW-0539">Nucleus</keyword>
<sequence length="342" mass="37224">MDVFMKGLSKAKEGVVAAAEKTKQGVAEAAGKTKEGVLYVGSRTKEGVVHGVTTVLFPPVLLGEEVNGQLCGAQLPAGVKSQESEIEVAEKTKEQVSNVGGAVVTGVTAVAQKTVEGAGNIAAATGLVKKDQLAKQQLLNHRFIFNPREMRGYAEEIEGLVWLETETQLASVPKSKDKRPESNTCMLCGLTLERLGIGKVLKKLEFIKDKRPPQHVLTLFREQDFQLCVVWGVAVRRASTDLLCESSLGASGVVLQSPPYTARTFVHKVLEHHATLSGCRLAFISAYFGPPKNLVMDLIENLNEEGFLQEGMVNNTDIPVDPENEAYEMPPEEEYQDYEPEA</sequence>
<evidence type="ECO:0000256" key="11">
    <source>
        <dbReference type="ARBA" id="ARBA00022990"/>
    </source>
</evidence>
<dbReference type="PANTHER" id="PTHR13820">
    <property type="entry name" value="SYNUCLEIN"/>
    <property type="match status" value="1"/>
</dbReference>
<evidence type="ECO:0000256" key="9">
    <source>
        <dbReference type="ARBA" id="ARBA00022723"/>
    </source>
</evidence>
<dbReference type="PANTHER" id="PTHR13820:SF5">
    <property type="entry name" value="ALPHA-SYNUCLEIN"/>
    <property type="match status" value="1"/>
</dbReference>
<comment type="similarity">
    <text evidence="5 17">Belongs to the synuclein family.</text>
</comment>
<evidence type="ECO:0000256" key="7">
    <source>
        <dbReference type="ARBA" id="ARBA00022490"/>
    </source>
</evidence>
<evidence type="ECO:0000313" key="19">
    <source>
        <dbReference type="EMBL" id="KAJ7417170.1"/>
    </source>
</evidence>
<keyword evidence="8" id="KW-0964">Secreted</keyword>
<dbReference type="InterPro" id="IPR002460">
    <property type="entry name" value="Synuclein_alpha"/>
</dbReference>
<dbReference type="InterPro" id="IPR001058">
    <property type="entry name" value="Synuclein"/>
</dbReference>
<evidence type="ECO:0000256" key="10">
    <source>
        <dbReference type="ARBA" id="ARBA00022737"/>
    </source>
</evidence>
<comment type="caution">
    <text evidence="19">The sequence shown here is derived from an EMBL/GenBank/DDBJ whole genome shotgun (WGS) entry which is preliminary data.</text>
</comment>
<dbReference type="SUPFAM" id="SSF118375">
    <property type="entry name" value="Synuclein"/>
    <property type="match status" value="3"/>
</dbReference>
<evidence type="ECO:0000256" key="12">
    <source>
        <dbReference type="ARBA" id="ARBA00023008"/>
    </source>
</evidence>
<keyword evidence="7" id="KW-0963">Cytoplasm</keyword>
<evidence type="ECO:0000256" key="5">
    <source>
        <dbReference type="ARBA" id="ARBA00009147"/>
    </source>
</evidence>
<evidence type="ECO:0000256" key="14">
    <source>
        <dbReference type="ARBA" id="ARBA00023136"/>
    </source>
</evidence>
<keyword evidence="20" id="KW-1185">Reference proteome</keyword>
<protein>
    <recommendedName>
        <fullName evidence="6 17">Alpha-synuclein</fullName>
    </recommendedName>
</protein>
<evidence type="ECO:0000256" key="2">
    <source>
        <dbReference type="ARBA" id="ARBA00004370"/>
    </source>
</evidence>
<feature type="region of interest" description="Disordered" evidence="18">
    <location>
        <begin position="319"/>
        <end position="342"/>
    </location>
</feature>
<evidence type="ECO:0000256" key="13">
    <source>
        <dbReference type="ARBA" id="ARBA00023018"/>
    </source>
</evidence>
<keyword evidence="11" id="KW-0007">Acetylation</keyword>
<evidence type="ECO:0000256" key="17">
    <source>
        <dbReference type="RuleBase" id="RU361225"/>
    </source>
</evidence>
<feature type="compositionally biased region" description="Acidic residues" evidence="18">
    <location>
        <begin position="320"/>
        <end position="342"/>
    </location>
</feature>
<name>A0ABQ9D9N5_9PASS</name>
<organism evidence="19 20">
    <name type="scientific">Willisornis vidua</name>
    <name type="common">Xingu scale-backed antbird</name>
    <dbReference type="NCBI Taxonomy" id="1566151"/>
    <lineage>
        <taxon>Eukaryota</taxon>
        <taxon>Metazoa</taxon>
        <taxon>Chordata</taxon>
        <taxon>Craniata</taxon>
        <taxon>Vertebrata</taxon>
        <taxon>Euteleostomi</taxon>
        <taxon>Archelosauria</taxon>
        <taxon>Archosauria</taxon>
        <taxon>Dinosauria</taxon>
        <taxon>Saurischia</taxon>
        <taxon>Theropoda</taxon>
        <taxon>Coelurosauria</taxon>
        <taxon>Aves</taxon>
        <taxon>Neognathae</taxon>
        <taxon>Neoaves</taxon>
        <taxon>Telluraves</taxon>
        <taxon>Australaves</taxon>
        <taxon>Passeriformes</taxon>
        <taxon>Thamnophilidae</taxon>
        <taxon>Willisornis</taxon>
    </lineage>
</organism>
<dbReference type="Gene3D" id="1.10.287.700">
    <property type="entry name" value="Helix hairpin bin"/>
    <property type="match status" value="3"/>
</dbReference>
<dbReference type="EMBL" id="WHWB01033780">
    <property type="protein sequence ID" value="KAJ7417170.1"/>
    <property type="molecule type" value="Genomic_DNA"/>
</dbReference>
<keyword evidence="12" id="KW-0186">Copper</keyword>
<keyword evidence="9" id="KW-0479">Metal-binding</keyword>